<dbReference type="Proteomes" id="UP000199707">
    <property type="component" value="Unassembled WGS sequence"/>
</dbReference>
<keyword evidence="4" id="KW-0804">Transcription</keyword>
<dbReference type="Gene3D" id="3.30.450.40">
    <property type="match status" value="1"/>
</dbReference>
<dbReference type="STRING" id="1502745.SAMN02799620_01501"/>
<dbReference type="InterPro" id="IPR029016">
    <property type="entry name" value="GAF-like_dom_sf"/>
</dbReference>
<keyword evidence="2" id="KW-0418">Kinase</keyword>
<dbReference type="PROSITE" id="PS50921">
    <property type="entry name" value="ANTAR"/>
    <property type="match status" value="1"/>
</dbReference>
<dbReference type="InterPro" id="IPR005561">
    <property type="entry name" value="ANTAR"/>
</dbReference>
<dbReference type="AlphaFoldDB" id="A0A1G4VTV8"/>
<accession>A0A1G4VTV8</accession>
<dbReference type="Gene3D" id="1.10.10.10">
    <property type="entry name" value="Winged helix-like DNA-binding domain superfamily/Winged helix DNA-binding domain"/>
    <property type="match status" value="1"/>
</dbReference>
<evidence type="ECO:0000313" key="7">
    <source>
        <dbReference type="Proteomes" id="UP000199707"/>
    </source>
</evidence>
<dbReference type="GO" id="GO:0003723">
    <property type="term" value="F:RNA binding"/>
    <property type="evidence" value="ECO:0007669"/>
    <property type="project" value="InterPro"/>
</dbReference>
<dbReference type="InterPro" id="IPR036388">
    <property type="entry name" value="WH-like_DNA-bd_sf"/>
</dbReference>
<organism evidence="6 7">
    <name type="scientific">Mycolicibacterium fluoranthenivorans</name>
    <dbReference type="NCBI Taxonomy" id="258505"/>
    <lineage>
        <taxon>Bacteria</taxon>
        <taxon>Bacillati</taxon>
        <taxon>Actinomycetota</taxon>
        <taxon>Actinomycetes</taxon>
        <taxon>Mycobacteriales</taxon>
        <taxon>Mycobacteriaceae</taxon>
        <taxon>Mycolicibacterium</taxon>
    </lineage>
</organism>
<dbReference type="EMBL" id="FMUB01000003">
    <property type="protein sequence ID" value="SCX11055.1"/>
    <property type="molecule type" value="Genomic_DNA"/>
</dbReference>
<dbReference type="SUPFAM" id="SSF55781">
    <property type="entry name" value="GAF domain-like"/>
    <property type="match status" value="1"/>
</dbReference>
<dbReference type="RefSeq" id="WP_090355159.1">
    <property type="nucleotide sequence ID" value="NZ_FMUB01000003.1"/>
</dbReference>
<evidence type="ECO:0000256" key="1">
    <source>
        <dbReference type="ARBA" id="ARBA00022679"/>
    </source>
</evidence>
<dbReference type="InterPro" id="IPR012074">
    <property type="entry name" value="GAF_ANTAR"/>
</dbReference>
<dbReference type="SUPFAM" id="SSF52172">
    <property type="entry name" value="CheY-like"/>
    <property type="match status" value="1"/>
</dbReference>
<keyword evidence="1" id="KW-0808">Transferase</keyword>
<dbReference type="InterPro" id="IPR011006">
    <property type="entry name" value="CheY-like_superfamily"/>
</dbReference>
<keyword evidence="3" id="KW-0805">Transcription regulation</keyword>
<evidence type="ECO:0000259" key="5">
    <source>
        <dbReference type="PROSITE" id="PS50921"/>
    </source>
</evidence>
<protein>
    <submittedName>
        <fullName evidence="6">GAF domain-containing protein</fullName>
    </submittedName>
</protein>
<proteinExistence type="predicted"/>
<reference evidence="7" key="1">
    <citation type="submission" date="2016-10" db="EMBL/GenBank/DDBJ databases">
        <authorList>
            <person name="Varghese N."/>
            <person name="Submissions S."/>
        </authorList>
    </citation>
    <scope>NUCLEOTIDE SEQUENCE [LARGE SCALE GENOMIC DNA]</scope>
    <source>
        <strain evidence="7">UNC267MFSha1.1M11</strain>
    </source>
</reference>
<gene>
    <name evidence="6" type="ORF">SAMN02799620_01501</name>
</gene>
<name>A0A1G4VTV8_9MYCO</name>
<dbReference type="Pfam" id="PF03861">
    <property type="entry name" value="ANTAR"/>
    <property type="match status" value="1"/>
</dbReference>
<dbReference type="SMART" id="SM01012">
    <property type="entry name" value="ANTAR"/>
    <property type="match status" value="1"/>
</dbReference>
<dbReference type="InterPro" id="IPR003018">
    <property type="entry name" value="GAF"/>
</dbReference>
<dbReference type="GO" id="GO:0016301">
    <property type="term" value="F:kinase activity"/>
    <property type="evidence" value="ECO:0007669"/>
    <property type="project" value="UniProtKB-KW"/>
</dbReference>
<dbReference type="PIRSF" id="PIRSF036625">
    <property type="entry name" value="GAF_ANTAR"/>
    <property type="match status" value="1"/>
</dbReference>
<evidence type="ECO:0000256" key="4">
    <source>
        <dbReference type="ARBA" id="ARBA00023163"/>
    </source>
</evidence>
<dbReference type="Pfam" id="PF13185">
    <property type="entry name" value="GAF_2"/>
    <property type="match status" value="1"/>
</dbReference>
<sequence length="235" mass="25969">MPTYPQSIAAQLAALVAEVHRGTAPEAAGLRDLIDSACEHVAGAQYAGITVADRAAGITTVAASHRYPALLDEIQQRYQEGPCVSAAWEHATMHIRDLETDHRWPRYRHDVLSQSPIRSVMAFELFADGPTMGALNFYAERSYAFDDESVELGLIFATHVSLAWAVVRRQEQFRSALASRDLIGQAKGMIMERYRVDAVRAFELLKSLSQISNSKVVDVAQALITAEFPPPAHHR</sequence>
<feature type="domain" description="ANTAR" evidence="5">
    <location>
        <begin position="163"/>
        <end position="224"/>
    </location>
</feature>
<dbReference type="SMART" id="SM00065">
    <property type="entry name" value="GAF"/>
    <property type="match status" value="1"/>
</dbReference>
<evidence type="ECO:0000256" key="3">
    <source>
        <dbReference type="ARBA" id="ARBA00023015"/>
    </source>
</evidence>
<evidence type="ECO:0000256" key="2">
    <source>
        <dbReference type="ARBA" id="ARBA00022777"/>
    </source>
</evidence>
<evidence type="ECO:0000313" key="6">
    <source>
        <dbReference type="EMBL" id="SCX11055.1"/>
    </source>
</evidence>